<evidence type="ECO:0000256" key="12">
    <source>
        <dbReference type="ARBA" id="ARBA00023167"/>
    </source>
</evidence>
<dbReference type="PIRSF" id="PIRSF000098">
    <property type="entry name" value="Homoser_dehydrog"/>
    <property type="match status" value="1"/>
</dbReference>
<dbReference type="UniPathway" id="UPA00051">
    <property type="reaction ID" value="UER00465"/>
</dbReference>
<comment type="pathway">
    <text evidence="2 16">Amino-acid biosynthesis; L-threonine biosynthesis; L-threonine from L-aspartate: step 3/5.</text>
</comment>
<dbReference type="AlphaFoldDB" id="A0A1M6XM77"/>
<comment type="catalytic activity">
    <reaction evidence="13">
        <text>L-homoserine + NADP(+) = L-aspartate 4-semialdehyde + NADPH + H(+)</text>
        <dbReference type="Rhea" id="RHEA:15761"/>
        <dbReference type="ChEBI" id="CHEBI:15378"/>
        <dbReference type="ChEBI" id="CHEBI:57476"/>
        <dbReference type="ChEBI" id="CHEBI:57783"/>
        <dbReference type="ChEBI" id="CHEBI:58349"/>
        <dbReference type="ChEBI" id="CHEBI:537519"/>
        <dbReference type="EC" id="1.1.1.3"/>
    </reaction>
    <physiologicalReaction direction="right-to-left" evidence="13">
        <dbReference type="Rhea" id="RHEA:15763"/>
    </physiologicalReaction>
</comment>
<evidence type="ECO:0000256" key="16">
    <source>
        <dbReference type="RuleBase" id="RU000579"/>
    </source>
</evidence>
<dbReference type="GO" id="GO:0009086">
    <property type="term" value="P:methionine biosynthetic process"/>
    <property type="evidence" value="ECO:0007669"/>
    <property type="project" value="UniProtKB-KW"/>
</dbReference>
<dbReference type="GO" id="GO:0004412">
    <property type="term" value="F:homoserine dehydrogenase activity"/>
    <property type="evidence" value="ECO:0007669"/>
    <property type="project" value="UniProtKB-EC"/>
</dbReference>
<feature type="binding site" evidence="15">
    <location>
        <position position="104"/>
    </location>
    <ligand>
        <name>NADPH</name>
        <dbReference type="ChEBI" id="CHEBI:57783"/>
    </ligand>
</feature>
<dbReference type="Pfam" id="PF03447">
    <property type="entry name" value="NAD_binding_3"/>
    <property type="match status" value="1"/>
</dbReference>
<dbReference type="Pfam" id="PF00742">
    <property type="entry name" value="Homoserine_dh"/>
    <property type="match status" value="1"/>
</dbReference>
<dbReference type="Gene3D" id="3.30.70.260">
    <property type="match status" value="1"/>
</dbReference>
<evidence type="ECO:0000256" key="13">
    <source>
        <dbReference type="ARBA" id="ARBA00048841"/>
    </source>
</evidence>
<dbReference type="OrthoDB" id="9808167at2"/>
<dbReference type="SUPFAM" id="SSF51735">
    <property type="entry name" value="NAD(P)-binding Rossmann-fold domains"/>
    <property type="match status" value="1"/>
</dbReference>
<dbReference type="Proteomes" id="UP000184016">
    <property type="component" value="Unassembled WGS sequence"/>
</dbReference>
<evidence type="ECO:0000256" key="9">
    <source>
        <dbReference type="ARBA" id="ARBA00022857"/>
    </source>
</evidence>
<dbReference type="FunFam" id="3.30.360.10:FF:000005">
    <property type="entry name" value="Homoserine dehydrogenase"/>
    <property type="match status" value="1"/>
</dbReference>
<evidence type="ECO:0000256" key="2">
    <source>
        <dbReference type="ARBA" id="ARBA00005056"/>
    </source>
</evidence>
<dbReference type="UniPathway" id="UPA00050">
    <property type="reaction ID" value="UER00063"/>
</dbReference>
<comment type="similarity">
    <text evidence="4 17">Belongs to the homoserine dehydrogenase family.</text>
</comment>
<dbReference type="InterPro" id="IPR019811">
    <property type="entry name" value="HDH_CS"/>
</dbReference>
<dbReference type="InterPro" id="IPR005106">
    <property type="entry name" value="Asp/hSer_DH_NAD-bd"/>
</dbReference>
<dbReference type="Gene3D" id="3.40.50.720">
    <property type="entry name" value="NAD(P)-binding Rossmann-like Domain"/>
    <property type="match status" value="1"/>
</dbReference>
<evidence type="ECO:0000256" key="14">
    <source>
        <dbReference type="PIRSR" id="PIRSR000098-1"/>
    </source>
</evidence>
<dbReference type="SUPFAM" id="SSF55021">
    <property type="entry name" value="ACT-like"/>
    <property type="match status" value="1"/>
</dbReference>
<protein>
    <recommendedName>
        <fullName evidence="6 16">Homoserine dehydrogenase</fullName>
        <ecNumber evidence="5 16">1.1.1.3</ecNumber>
    </recommendedName>
</protein>
<dbReference type="SUPFAM" id="SSF55347">
    <property type="entry name" value="Glyceraldehyde-3-phosphate dehydrogenase-like, C-terminal domain"/>
    <property type="match status" value="1"/>
</dbReference>
<evidence type="ECO:0000256" key="10">
    <source>
        <dbReference type="ARBA" id="ARBA00023002"/>
    </source>
</evidence>
<dbReference type="PROSITE" id="PS51671">
    <property type="entry name" value="ACT"/>
    <property type="match status" value="1"/>
</dbReference>
<comment type="pathway">
    <text evidence="3 16">Amino-acid biosynthesis; L-methionine biosynthesis via de novo pathway; L-homoserine from L-aspartate: step 3/3.</text>
</comment>
<gene>
    <name evidence="19" type="ORF">SAMN05443507_13512</name>
</gene>
<dbReference type="PANTHER" id="PTHR43331">
    <property type="entry name" value="HOMOSERINE DEHYDROGENASE"/>
    <property type="match status" value="1"/>
</dbReference>
<feature type="binding site" evidence="15">
    <location>
        <position position="189"/>
    </location>
    <ligand>
        <name>L-homoserine</name>
        <dbReference type="ChEBI" id="CHEBI:57476"/>
    </ligand>
</feature>
<evidence type="ECO:0000313" key="20">
    <source>
        <dbReference type="Proteomes" id="UP000184016"/>
    </source>
</evidence>
<dbReference type="STRING" id="1830138.SAMN05443507_13512"/>
<evidence type="ECO:0000256" key="3">
    <source>
        <dbReference type="ARBA" id="ARBA00005062"/>
    </source>
</evidence>
<sequence>MTIALGVLGCGTVGQGTVLLAHRRAEKIQHLTGFRPYVKRILVRDLEKTRSPEIDRSKLTNQAYDILDDPEIQVIVETIGGIEPARTYILEALRRGKHVVTANKDLIALYGTEILKVANDVGVEVLYEAAVGGAIPLVGPLQENLTANEVTDLKGIINGTTNFILTQMSETGAEFADALAEAQALGYAEADPSSDIDGLDAARKLTILASIAFHARVELADVQVEGIRHITARDVQYARELGCVVKLLASGTDRNGRLSLRVRPTLIPLAHPLAHVSNSYNALFVRGDAAGDLMFFGRGAGSMPTASAVVGDIISLLRNIRLGVAGSPENRLYLQKRVVPDEMLYQHYVRFSVSDKPGVFARIAQLFGDAGISMETVLQKRVEQGQAEIVVVTHSIPAHRMDELCDALAQVQQVQKVACVMPLEALSE</sequence>
<feature type="active site" description="Proton donor" evidence="14">
    <location>
        <position position="204"/>
    </location>
</feature>
<dbReference type="RefSeq" id="WP_072875289.1">
    <property type="nucleotide sequence ID" value="NZ_FRAF01000035.1"/>
</dbReference>
<accession>A0A1M6XM77</accession>
<dbReference type="PROSITE" id="PS01042">
    <property type="entry name" value="HOMOSER_DHGENASE"/>
    <property type="match status" value="1"/>
</dbReference>
<evidence type="ECO:0000259" key="18">
    <source>
        <dbReference type="PROSITE" id="PS51671"/>
    </source>
</evidence>
<dbReference type="EC" id="1.1.1.3" evidence="5 16"/>
<dbReference type="Gene3D" id="3.30.360.10">
    <property type="entry name" value="Dihydrodipicolinate Reductase, domain 2"/>
    <property type="match status" value="1"/>
</dbReference>
<evidence type="ECO:0000313" key="19">
    <source>
        <dbReference type="EMBL" id="SHL07074.1"/>
    </source>
</evidence>
<dbReference type="GO" id="GO:0050661">
    <property type="term" value="F:NADP binding"/>
    <property type="evidence" value="ECO:0007669"/>
    <property type="project" value="InterPro"/>
</dbReference>
<organism evidence="19 20">
    <name type="scientific">Alicyclobacillus tolerans</name>
    <dbReference type="NCBI Taxonomy" id="90970"/>
    <lineage>
        <taxon>Bacteria</taxon>
        <taxon>Bacillati</taxon>
        <taxon>Bacillota</taxon>
        <taxon>Bacilli</taxon>
        <taxon>Bacillales</taxon>
        <taxon>Alicyclobacillaceae</taxon>
        <taxon>Alicyclobacillus</taxon>
    </lineage>
</organism>
<dbReference type="EMBL" id="FRAF01000035">
    <property type="protein sequence ID" value="SHL07074.1"/>
    <property type="molecule type" value="Genomic_DNA"/>
</dbReference>
<proteinExistence type="inferred from homology"/>
<keyword evidence="11" id="KW-0915">Sodium</keyword>
<keyword evidence="9 15" id="KW-0521">NADP</keyword>
<evidence type="ECO:0000256" key="7">
    <source>
        <dbReference type="ARBA" id="ARBA00022605"/>
    </source>
</evidence>
<evidence type="ECO:0000256" key="5">
    <source>
        <dbReference type="ARBA" id="ARBA00013213"/>
    </source>
</evidence>
<dbReference type="GO" id="GO:0009088">
    <property type="term" value="P:threonine biosynthetic process"/>
    <property type="evidence" value="ECO:0007669"/>
    <property type="project" value="UniProtKB-UniPathway"/>
</dbReference>
<keyword evidence="12 16" id="KW-0486">Methionine biosynthesis</keyword>
<evidence type="ECO:0000256" key="15">
    <source>
        <dbReference type="PIRSR" id="PIRSR000098-2"/>
    </source>
</evidence>
<dbReference type="InterPro" id="IPR002912">
    <property type="entry name" value="ACT_dom"/>
</dbReference>
<dbReference type="CDD" id="cd04881">
    <property type="entry name" value="ACT_HSDH-Hom"/>
    <property type="match status" value="1"/>
</dbReference>
<keyword evidence="20" id="KW-1185">Reference proteome</keyword>
<evidence type="ECO:0000256" key="4">
    <source>
        <dbReference type="ARBA" id="ARBA00006753"/>
    </source>
</evidence>
<evidence type="ECO:0000256" key="11">
    <source>
        <dbReference type="ARBA" id="ARBA00023053"/>
    </source>
</evidence>
<reference evidence="20" key="1">
    <citation type="submission" date="2016-11" db="EMBL/GenBank/DDBJ databases">
        <authorList>
            <person name="Varghese N."/>
            <person name="Submissions S."/>
        </authorList>
    </citation>
    <scope>NUCLEOTIDE SEQUENCE [LARGE SCALE GENOMIC DNA]</scope>
    <source>
        <strain evidence="20">USBA-503</strain>
    </source>
</reference>
<dbReference type="InterPro" id="IPR045865">
    <property type="entry name" value="ACT-like_dom_sf"/>
</dbReference>
<evidence type="ECO:0000256" key="8">
    <source>
        <dbReference type="ARBA" id="ARBA00022697"/>
    </source>
</evidence>
<dbReference type="InterPro" id="IPR016204">
    <property type="entry name" value="HDH"/>
</dbReference>
<evidence type="ECO:0000256" key="17">
    <source>
        <dbReference type="RuleBase" id="RU004171"/>
    </source>
</evidence>
<dbReference type="Pfam" id="PF01842">
    <property type="entry name" value="ACT"/>
    <property type="match status" value="1"/>
</dbReference>
<keyword evidence="7 16" id="KW-0028">Amino-acid biosynthesis</keyword>
<keyword evidence="10 16" id="KW-0560">Oxidoreductase</keyword>
<dbReference type="InterPro" id="IPR001342">
    <property type="entry name" value="HDH_cat"/>
</dbReference>
<name>A0A1M6XM77_9BACL</name>
<evidence type="ECO:0000256" key="6">
    <source>
        <dbReference type="ARBA" id="ARBA00013376"/>
    </source>
</evidence>
<comment type="cofactor">
    <cofactor evidence="1">
        <name>a metal cation</name>
        <dbReference type="ChEBI" id="CHEBI:25213"/>
    </cofactor>
</comment>
<keyword evidence="8 16" id="KW-0791">Threonine biosynthesis</keyword>
<dbReference type="NCBIfam" id="NF004976">
    <property type="entry name" value="PRK06349.1"/>
    <property type="match status" value="1"/>
</dbReference>
<feature type="domain" description="ACT" evidence="18">
    <location>
        <begin position="348"/>
        <end position="422"/>
    </location>
</feature>
<evidence type="ECO:0000256" key="1">
    <source>
        <dbReference type="ARBA" id="ARBA00001920"/>
    </source>
</evidence>
<dbReference type="InterPro" id="IPR036291">
    <property type="entry name" value="NAD(P)-bd_dom_sf"/>
</dbReference>
<dbReference type="PANTHER" id="PTHR43331:SF1">
    <property type="entry name" value="HOMOSERINE DEHYDROGENASE"/>
    <property type="match status" value="1"/>
</dbReference>